<dbReference type="EMBL" id="CP030041">
    <property type="protein sequence ID" value="AWW31948.1"/>
    <property type="molecule type" value="Genomic_DNA"/>
</dbReference>
<feature type="chain" id="PRO_5016254970" description="DUF4878 domain-containing protein" evidence="1">
    <location>
        <begin position="23"/>
        <end position="151"/>
    </location>
</feature>
<dbReference type="Proteomes" id="UP000248688">
    <property type="component" value="Chromosome"/>
</dbReference>
<evidence type="ECO:0008006" key="4">
    <source>
        <dbReference type="Google" id="ProtNLM"/>
    </source>
</evidence>
<sequence>MNNMKKTILLLSLTLIASITFGQNSTNELTEKFFKKYETNTDEAFDYIFGTNKWMGENKDGTEKVKFQLREYANLMGEYIGFEKLYEKSVGESLKVSVYLVKYDRQPLRFIFKYYKGRDKWKLFNLKFDENIDEELEEIMKYEYLVGNEVQ</sequence>
<organism evidence="2 3">
    <name type="scientific">Echinicola strongylocentroti</name>
    <dbReference type="NCBI Taxonomy" id="1795355"/>
    <lineage>
        <taxon>Bacteria</taxon>
        <taxon>Pseudomonadati</taxon>
        <taxon>Bacteroidota</taxon>
        <taxon>Cytophagia</taxon>
        <taxon>Cytophagales</taxon>
        <taxon>Cyclobacteriaceae</taxon>
        <taxon>Echinicola</taxon>
    </lineage>
</organism>
<feature type="signal peptide" evidence="1">
    <location>
        <begin position="1"/>
        <end position="22"/>
    </location>
</feature>
<dbReference type="AlphaFoldDB" id="A0A2Z4IMU8"/>
<protein>
    <recommendedName>
        <fullName evidence="4">DUF4878 domain-containing protein</fullName>
    </recommendedName>
</protein>
<keyword evidence="1" id="KW-0732">Signal</keyword>
<dbReference type="KEGG" id="est:DN752_18390"/>
<proteinExistence type="predicted"/>
<gene>
    <name evidence="2" type="ORF">DN752_18390</name>
</gene>
<name>A0A2Z4IMU8_9BACT</name>
<evidence type="ECO:0000313" key="2">
    <source>
        <dbReference type="EMBL" id="AWW31948.1"/>
    </source>
</evidence>
<evidence type="ECO:0000256" key="1">
    <source>
        <dbReference type="SAM" id="SignalP"/>
    </source>
</evidence>
<accession>A0A2Z4IMU8</accession>
<reference evidence="2 3" key="1">
    <citation type="submission" date="2018-06" db="EMBL/GenBank/DDBJ databases">
        <title>Echinicola strongylocentroti sp. nov., isolated from a sea urchin Strongylocentrotus intermedius.</title>
        <authorList>
            <person name="Bae S.S."/>
        </authorList>
    </citation>
    <scope>NUCLEOTIDE SEQUENCE [LARGE SCALE GENOMIC DNA]</scope>
    <source>
        <strain evidence="2 3">MEBiC08714</strain>
    </source>
</reference>
<dbReference type="OrthoDB" id="1367364at2"/>
<evidence type="ECO:0000313" key="3">
    <source>
        <dbReference type="Proteomes" id="UP000248688"/>
    </source>
</evidence>
<keyword evidence="3" id="KW-1185">Reference proteome</keyword>